<evidence type="ECO:0000256" key="3">
    <source>
        <dbReference type="ARBA" id="ARBA00022679"/>
    </source>
</evidence>
<dbReference type="EMBL" id="GEBQ01024331">
    <property type="protein sequence ID" value="JAT15646.1"/>
    <property type="molecule type" value="Transcribed_RNA"/>
</dbReference>
<keyword evidence="6" id="KW-0255">Endonuclease</keyword>
<dbReference type="InterPro" id="IPR050951">
    <property type="entry name" value="Retrovirus_Pol_polyprotein"/>
</dbReference>
<dbReference type="InterPro" id="IPR001584">
    <property type="entry name" value="Integrase_cat-core"/>
</dbReference>
<evidence type="ECO:0000256" key="10">
    <source>
        <dbReference type="ARBA" id="ARBA00022908"/>
    </source>
</evidence>
<evidence type="ECO:0000256" key="1">
    <source>
        <dbReference type="ARBA" id="ARBA00012493"/>
    </source>
</evidence>
<keyword evidence="3" id="KW-0808">Transferase</keyword>
<dbReference type="AlphaFoldDB" id="A0A1B6KW08"/>
<evidence type="ECO:0000259" key="14">
    <source>
        <dbReference type="PROSITE" id="PS50175"/>
    </source>
</evidence>
<keyword evidence="8" id="KW-0460">Magnesium</keyword>
<feature type="domain" description="Peptidase A2" evidence="14">
    <location>
        <begin position="59"/>
        <end position="134"/>
    </location>
</feature>
<keyword evidence="10" id="KW-0229">DNA integration</keyword>
<dbReference type="FunFam" id="1.10.340.70:FF:000001">
    <property type="entry name" value="Retrovirus-related Pol polyprotein from transposon gypsy-like Protein"/>
    <property type="match status" value="1"/>
</dbReference>
<dbReference type="InterPro" id="IPR000477">
    <property type="entry name" value="RT_dom"/>
</dbReference>
<keyword evidence="4" id="KW-0548">Nucleotidyltransferase</keyword>
<dbReference type="InterPro" id="IPR001969">
    <property type="entry name" value="Aspartic_peptidase_AS"/>
</dbReference>
<dbReference type="InterPro" id="IPR041577">
    <property type="entry name" value="RT_RNaseH_2"/>
</dbReference>
<reference evidence="17" key="1">
    <citation type="submission" date="2015-11" db="EMBL/GenBank/DDBJ databases">
        <title>De novo transcriptome assembly of four potential Pierce s Disease insect vectors from Arizona vineyards.</title>
        <authorList>
            <person name="Tassone E.E."/>
        </authorList>
    </citation>
    <scope>NUCLEOTIDE SEQUENCE</scope>
</reference>
<dbReference type="Pfam" id="PF17921">
    <property type="entry name" value="Integrase_H2C2"/>
    <property type="match status" value="1"/>
</dbReference>
<dbReference type="FunFam" id="3.10.20.370:FF:000001">
    <property type="entry name" value="Retrovirus-related Pol polyprotein from transposon 17.6-like protein"/>
    <property type="match status" value="1"/>
</dbReference>
<dbReference type="Pfam" id="PF13975">
    <property type="entry name" value="gag-asp_proteas"/>
    <property type="match status" value="1"/>
</dbReference>
<keyword evidence="5" id="KW-0540">Nuclease</keyword>
<dbReference type="FunFam" id="3.30.70.270:FF:000020">
    <property type="entry name" value="Transposon Tf2-6 polyprotein-like Protein"/>
    <property type="match status" value="1"/>
</dbReference>
<dbReference type="PROSITE" id="PS50878">
    <property type="entry name" value="RT_POL"/>
    <property type="match status" value="1"/>
</dbReference>
<keyword evidence="9" id="KW-0694">RNA-binding</keyword>
<dbReference type="GO" id="GO:0015074">
    <property type="term" value="P:DNA integration"/>
    <property type="evidence" value="ECO:0007669"/>
    <property type="project" value="UniProtKB-KW"/>
</dbReference>
<feature type="domain" description="Integrase catalytic" evidence="16">
    <location>
        <begin position="918"/>
        <end position="989"/>
    </location>
</feature>
<evidence type="ECO:0000256" key="8">
    <source>
        <dbReference type="ARBA" id="ARBA00022842"/>
    </source>
</evidence>
<dbReference type="Gene3D" id="3.30.420.10">
    <property type="entry name" value="Ribonuclease H-like superfamily/Ribonuclease H"/>
    <property type="match status" value="1"/>
</dbReference>
<name>A0A1B6KW08_9HEMI</name>
<dbReference type="Gene3D" id="3.30.70.270">
    <property type="match status" value="2"/>
</dbReference>
<organism evidence="17">
    <name type="scientific">Graphocephala atropunctata</name>
    <dbReference type="NCBI Taxonomy" id="36148"/>
    <lineage>
        <taxon>Eukaryota</taxon>
        <taxon>Metazoa</taxon>
        <taxon>Ecdysozoa</taxon>
        <taxon>Arthropoda</taxon>
        <taxon>Hexapoda</taxon>
        <taxon>Insecta</taxon>
        <taxon>Pterygota</taxon>
        <taxon>Neoptera</taxon>
        <taxon>Paraneoptera</taxon>
        <taxon>Hemiptera</taxon>
        <taxon>Auchenorrhyncha</taxon>
        <taxon>Membracoidea</taxon>
        <taxon>Cicadellidae</taxon>
        <taxon>Cicadellinae</taxon>
        <taxon>Cicadellini</taxon>
        <taxon>Graphocephala</taxon>
    </lineage>
</organism>
<evidence type="ECO:0000256" key="7">
    <source>
        <dbReference type="ARBA" id="ARBA00022801"/>
    </source>
</evidence>
<dbReference type="InterPro" id="IPR043502">
    <property type="entry name" value="DNA/RNA_pol_sf"/>
</dbReference>
<dbReference type="InterPro" id="IPR021109">
    <property type="entry name" value="Peptidase_aspartic_dom_sf"/>
</dbReference>
<dbReference type="Gene3D" id="3.10.20.370">
    <property type="match status" value="1"/>
</dbReference>
<dbReference type="InterPro" id="IPR001995">
    <property type="entry name" value="Peptidase_A2_cat"/>
</dbReference>
<evidence type="ECO:0000256" key="2">
    <source>
        <dbReference type="ARBA" id="ARBA00022670"/>
    </source>
</evidence>
<evidence type="ECO:0000256" key="13">
    <source>
        <dbReference type="SAM" id="MobiDB-lite"/>
    </source>
</evidence>
<proteinExistence type="predicted"/>
<evidence type="ECO:0000256" key="9">
    <source>
        <dbReference type="ARBA" id="ARBA00022884"/>
    </source>
</evidence>
<dbReference type="GO" id="GO:0006508">
    <property type="term" value="P:proteolysis"/>
    <property type="evidence" value="ECO:0007669"/>
    <property type="project" value="UniProtKB-KW"/>
</dbReference>
<keyword evidence="12" id="KW-0511">Multifunctional enzyme</keyword>
<gene>
    <name evidence="17" type="ORF">g.49595</name>
</gene>
<feature type="compositionally biased region" description="Basic and acidic residues" evidence="13">
    <location>
        <begin position="1"/>
        <end position="19"/>
    </location>
</feature>
<dbReference type="InterPro" id="IPR012337">
    <property type="entry name" value="RNaseH-like_sf"/>
</dbReference>
<dbReference type="SUPFAM" id="SSF50630">
    <property type="entry name" value="Acid proteases"/>
    <property type="match status" value="1"/>
</dbReference>
<accession>A0A1B6KW08</accession>
<evidence type="ECO:0000256" key="11">
    <source>
        <dbReference type="ARBA" id="ARBA00022918"/>
    </source>
</evidence>
<dbReference type="SUPFAM" id="SSF56672">
    <property type="entry name" value="DNA/RNA polymerases"/>
    <property type="match status" value="1"/>
</dbReference>
<dbReference type="Gene3D" id="3.10.10.10">
    <property type="entry name" value="HIV Type 1 Reverse Transcriptase, subunit A, domain 1"/>
    <property type="match status" value="1"/>
</dbReference>
<dbReference type="CDD" id="cd01647">
    <property type="entry name" value="RT_LTR"/>
    <property type="match status" value="1"/>
</dbReference>
<evidence type="ECO:0000256" key="12">
    <source>
        <dbReference type="ARBA" id="ARBA00023268"/>
    </source>
</evidence>
<keyword evidence="11" id="KW-0695">RNA-directed DNA polymerase</keyword>
<dbReference type="GO" id="GO:0004190">
    <property type="term" value="F:aspartic-type endopeptidase activity"/>
    <property type="evidence" value="ECO:0007669"/>
    <property type="project" value="InterPro"/>
</dbReference>
<dbReference type="GO" id="GO:0003964">
    <property type="term" value="F:RNA-directed DNA polymerase activity"/>
    <property type="evidence" value="ECO:0007669"/>
    <property type="project" value="UniProtKB-KW"/>
</dbReference>
<evidence type="ECO:0000259" key="15">
    <source>
        <dbReference type="PROSITE" id="PS50878"/>
    </source>
</evidence>
<dbReference type="PANTHER" id="PTHR37984:SF5">
    <property type="entry name" value="PROTEIN NYNRIN-LIKE"/>
    <property type="match status" value="1"/>
</dbReference>
<feature type="region of interest" description="Disordered" evidence="13">
    <location>
        <begin position="1"/>
        <end position="28"/>
    </location>
</feature>
<protein>
    <recommendedName>
        <fullName evidence="1">RNA-directed DNA polymerase</fullName>
        <ecNumber evidence="1">2.7.7.49</ecNumber>
    </recommendedName>
</protein>
<evidence type="ECO:0000256" key="4">
    <source>
        <dbReference type="ARBA" id="ARBA00022695"/>
    </source>
</evidence>
<dbReference type="Pfam" id="PF17919">
    <property type="entry name" value="RT_RNaseH_2"/>
    <property type="match status" value="1"/>
</dbReference>
<dbReference type="PROSITE" id="PS00141">
    <property type="entry name" value="ASP_PROTEASE"/>
    <property type="match status" value="1"/>
</dbReference>
<dbReference type="Gene3D" id="1.10.340.70">
    <property type="match status" value="1"/>
</dbReference>
<dbReference type="GO" id="GO:0042575">
    <property type="term" value="C:DNA polymerase complex"/>
    <property type="evidence" value="ECO:0007669"/>
    <property type="project" value="UniProtKB-ARBA"/>
</dbReference>
<dbReference type="CDD" id="cd09274">
    <property type="entry name" value="RNase_HI_RT_Ty3"/>
    <property type="match status" value="1"/>
</dbReference>
<dbReference type="SUPFAM" id="SSF53098">
    <property type="entry name" value="Ribonuclease H-like"/>
    <property type="match status" value="1"/>
</dbReference>
<dbReference type="PROSITE" id="PS50175">
    <property type="entry name" value="ASP_PROT_RETROV"/>
    <property type="match status" value="1"/>
</dbReference>
<evidence type="ECO:0000259" key="16">
    <source>
        <dbReference type="PROSITE" id="PS50994"/>
    </source>
</evidence>
<feature type="domain" description="Reverse transcriptase" evidence="15">
    <location>
        <begin position="351"/>
        <end position="530"/>
    </location>
</feature>
<dbReference type="InterPro" id="IPR041588">
    <property type="entry name" value="Integrase_H2C2"/>
</dbReference>
<dbReference type="InterPro" id="IPR043128">
    <property type="entry name" value="Rev_trsase/Diguanyl_cyclase"/>
</dbReference>
<dbReference type="PROSITE" id="PS50994">
    <property type="entry name" value="INTEGRASE"/>
    <property type="match status" value="1"/>
</dbReference>
<dbReference type="CDD" id="cd00303">
    <property type="entry name" value="retropepsin_like"/>
    <property type="match status" value="1"/>
</dbReference>
<dbReference type="PANTHER" id="PTHR37984">
    <property type="entry name" value="PROTEIN CBG26694"/>
    <property type="match status" value="1"/>
</dbReference>
<evidence type="ECO:0000256" key="5">
    <source>
        <dbReference type="ARBA" id="ARBA00022722"/>
    </source>
</evidence>
<evidence type="ECO:0000256" key="6">
    <source>
        <dbReference type="ARBA" id="ARBA00022759"/>
    </source>
</evidence>
<dbReference type="Pfam" id="PF00078">
    <property type="entry name" value="RVT_1"/>
    <property type="match status" value="1"/>
</dbReference>
<dbReference type="GO" id="GO:0003723">
    <property type="term" value="F:RNA binding"/>
    <property type="evidence" value="ECO:0007669"/>
    <property type="project" value="UniProtKB-KW"/>
</dbReference>
<evidence type="ECO:0000313" key="17">
    <source>
        <dbReference type="EMBL" id="JAT15646.1"/>
    </source>
</evidence>
<dbReference type="GO" id="GO:0004519">
    <property type="term" value="F:endonuclease activity"/>
    <property type="evidence" value="ECO:0007669"/>
    <property type="project" value="UniProtKB-KW"/>
</dbReference>
<dbReference type="FunFam" id="3.10.10.10:FF:000007">
    <property type="entry name" value="Retrovirus-related Pol polyprotein from transposon 17.6-like Protein"/>
    <property type="match status" value="1"/>
</dbReference>
<dbReference type="InterPro" id="IPR036397">
    <property type="entry name" value="RNaseH_sf"/>
</dbReference>
<feature type="non-terminal residue" evidence="17">
    <location>
        <position position="989"/>
    </location>
</feature>
<keyword evidence="2" id="KW-0645">Protease</keyword>
<dbReference type="EC" id="2.7.7.49" evidence="1"/>
<dbReference type="Gene3D" id="2.40.70.10">
    <property type="entry name" value="Acid Proteases"/>
    <property type="match status" value="1"/>
</dbReference>
<keyword evidence="7" id="KW-0378">Hydrolase</keyword>
<sequence>MSNKAAGERAAGKLKRVDGRGQLSTHNMKAPDTSIHVASLTGRSTNSLYLDGMVNGLPRSLLLDTGATMTIMNLHAVLDKKKISSTAWVLRTATGDSAHVYGETVASFQIGSYHFKHRVLVASIDEDVILGNDIMLQYGFKMDLGRGVVTIGEEEVILRHGRDLSARVVLLEDTTLPPCSQVITKATVDRDIPTAEVMLLDTREHNENLGRGIMVARTLFKTGKEFPARLMNVNGYPVSLKKGSLLGDCSTVSSVVRRVQHSEEKCKSLPMELVNFVTDVCQDLSPEQRGEVKRLITEYQDVFDIGTGQRGRTDIVQHRINTGDAKPIRQIPRRLPLAKREEADRIIKEMESDGIIEPSTSPWVSPVVLVKKKDGSSRFCVDFRLLNNVTKKDSYPLPRIDDTLDTLEGCKLFSTLDLKSGYWQVGLAPEDKEKTAFSIGTGLWHFTVMPFGLCNAPATFERLMDNVLRGLSWEICLVYLDDIIVLGKSFTHHLKNLEQVLARLRTANLKLNPKKCNLFRKQVQYLGHVVSDKGVSVDPEKIRAITKWPVPRDKHEVRSFLGLCTYYRRFVKGFANVAKPLTKLTEEKRAFIWDRDCQEAFEELRRELISAPILSYPRPEGQFVLDTDASNTAIGGILSQLQDGEERVIGYFSKVLSKPERNYCVTRRELLAVVKSIEHFHKYLYGRKFLLRTDHAALVWLLRFKSPEGQVARWIERLQSYDFESTHRSGSSHGNADALSRRPCEADCQHCSRQEEKAASVMRTTVVDDHWQNAELAKDQEDDPELKYILNWKVTKNERPSWQEVANLSRSIKTYWAQWNSIVMDNGLLKRVVENAEGDQKKLQLLVPRKRIPEALRQLHDGATGGHLGVHKTLEKVRERFYWTNLKEDVRTWCKNCLTCAGANGPIRKKKAPMRQYNVGAPFERIAIDVAGPFPVTDDGNKFILVVMDYFSKWVEAYALPNQEAITIADVIVKELVSRFGVPYELHSD</sequence>